<comment type="similarity">
    <text evidence="1 6">Belongs to the type-B carboxylesterase/lipase family.</text>
</comment>
<evidence type="ECO:0000313" key="9">
    <source>
        <dbReference type="Proteomes" id="UP001566132"/>
    </source>
</evidence>
<dbReference type="AlphaFoldDB" id="A0ABD1EB30"/>
<dbReference type="InterPro" id="IPR002018">
    <property type="entry name" value="CarbesteraseB"/>
</dbReference>
<keyword evidence="4" id="KW-1015">Disulfide bond</keyword>
<keyword evidence="9" id="KW-1185">Reference proteome</keyword>
<dbReference type="Pfam" id="PF00135">
    <property type="entry name" value="COesterase"/>
    <property type="match status" value="1"/>
</dbReference>
<gene>
    <name evidence="8" type="ORF">ABEB36_012356</name>
</gene>
<keyword evidence="3 6" id="KW-0378">Hydrolase</keyword>
<evidence type="ECO:0000259" key="7">
    <source>
        <dbReference type="Pfam" id="PF00135"/>
    </source>
</evidence>
<dbReference type="EMBL" id="JBDJPC010000009">
    <property type="protein sequence ID" value="KAL1491819.1"/>
    <property type="molecule type" value="Genomic_DNA"/>
</dbReference>
<evidence type="ECO:0000256" key="6">
    <source>
        <dbReference type="RuleBase" id="RU361235"/>
    </source>
</evidence>
<comment type="caution">
    <text evidence="8">The sequence shown here is derived from an EMBL/GenBank/DDBJ whole genome shotgun (WGS) entry which is preliminary data.</text>
</comment>
<evidence type="ECO:0000256" key="2">
    <source>
        <dbReference type="ARBA" id="ARBA00022487"/>
    </source>
</evidence>
<dbReference type="Proteomes" id="UP001566132">
    <property type="component" value="Unassembled WGS sequence"/>
</dbReference>
<dbReference type="SUPFAM" id="SSF53474">
    <property type="entry name" value="alpha/beta-Hydrolases"/>
    <property type="match status" value="1"/>
</dbReference>
<accession>A0ABD1EB30</accession>
<feature type="domain" description="Carboxylesterase type B" evidence="7">
    <location>
        <begin position="1"/>
        <end position="399"/>
    </location>
</feature>
<protein>
    <recommendedName>
        <fullName evidence="6">Carboxylic ester hydrolase</fullName>
        <ecNumber evidence="6">3.1.1.-</ecNumber>
    </recommendedName>
</protein>
<organism evidence="8 9">
    <name type="scientific">Hypothenemus hampei</name>
    <name type="common">Coffee berry borer</name>
    <dbReference type="NCBI Taxonomy" id="57062"/>
    <lineage>
        <taxon>Eukaryota</taxon>
        <taxon>Metazoa</taxon>
        <taxon>Ecdysozoa</taxon>
        <taxon>Arthropoda</taxon>
        <taxon>Hexapoda</taxon>
        <taxon>Insecta</taxon>
        <taxon>Pterygota</taxon>
        <taxon>Neoptera</taxon>
        <taxon>Endopterygota</taxon>
        <taxon>Coleoptera</taxon>
        <taxon>Polyphaga</taxon>
        <taxon>Cucujiformia</taxon>
        <taxon>Curculionidae</taxon>
        <taxon>Scolytinae</taxon>
        <taxon>Hypothenemus</taxon>
    </lineage>
</organism>
<evidence type="ECO:0000256" key="5">
    <source>
        <dbReference type="ARBA" id="ARBA00023180"/>
    </source>
</evidence>
<dbReference type="Gene3D" id="3.40.50.1820">
    <property type="entry name" value="alpha/beta hydrolase"/>
    <property type="match status" value="1"/>
</dbReference>
<reference evidence="8 9" key="1">
    <citation type="submission" date="2024-05" db="EMBL/GenBank/DDBJ databases">
        <title>Genetic variation in Jamaican populations of the coffee berry borer (Hypothenemus hampei).</title>
        <authorList>
            <person name="Errbii M."/>
            <person name="Myrie A."/>
        </authorList>
    </citation>
    <scope>NUCLEOTIDE SEQUENCE [LARGE SCALE GENOMIC DNA]</scope>
    <source>
        <strain evidence="8">JA-Hopewell-2020-01-JO</strain>
        <tissue evidence="8">Whole body</tissue>
    </source>
</reference>
<evidence type="ECO:0000256" key="3">
    <source>
        <dbReference type="ARBA" id="ARBA00022801"/>
    </source>
</evidence>
<name>A0ABD1EB30_HYPHA</name>
<evidence type="ECO:0000256" key="4">
    <source>
        <dbReference type="ARBA" id="ARBA00023157"/>
    </source>
</evidence>
<dbReference type="PANTHER" id="PTHR43142">
    <property type="entry name" value="CARBOXYLIC ESTER HYDROLASE"/>
    <property type="match status" value="1"/>
</dbReference>
<proteinExistence type="inferred from homology"/>
<evidence type="ECO:0000256" key="1">
    <source>
        <dbReference type="ARBA" id="ARBA00005964"/>
    </source>
</evidence>
<keyword evidence="2" id="KW-0719">Serine esterase</keyword>
<keyword evidence="5" id="KW-0325">Glycoprotein</keyword>
<dbReference type="PANTHER" id="PTHR43142:SF1">
    <property type="entry name" value="CARBOXYLIC ESTER HYDROLASE"/>
    <property type="match status" value="1"/>
</dbReference>
<evidence type="ECO:0000313" key="8">
    <source>
        <dbReference type="EMBL" id="KAL1491819.1"/>
    </source>
</evidence>
<dbReference type="GO" id="GO:0052689">
    <property type="term" value="F:carboxylic ester hydrolase activity"/>
    <property type="evidence" value="ECO:0007669"/>
    <property type="project" value="UniProtKB-KW"/>
</dbReference>
<dbReference type="InterPro" id="IPR029058">
    <property type="entry name" value="AB_hydrolase_fold"/>
</dbReference>
<dbReference type="PROSITE" id="PS00122">
    <property type="entry name" value="CARBOXYLESTERASE_B_1"/>
    <property type="match status" value="1"/>
</dbReference>
<dbReference type="EC" id="3.1.1.-" evidence="6"/>
<dbReference type="InterPro" id="IPR019826">
    <property type="entry name" value="Carboxylesterase_B_AS"/>
</dbReference>
<sequence length="435" mass="48799">MVWFYGGTFFSGSSKYKLYAPDYLLEKNVVFVSFNYRLGVFGFLSTEDLEAPGNWGLKDQILALKWVKDNIEKFGGDPTRVTIFGESAGAASVSYLTHSPLAQGLFSGIIAQSGSSLCLWSLSHNARMKAFNVGIQMGFISLSSKALIKFLRSVDYKKLKLAESNVTLQAFLGGNILAGLPFAVVKEPNHPGAVFSSRTWQQLESGNFSRVPMIVGFNSNEGAALSSYIDLIRPVMVQYDLDLTRLVPHDLTRNPLKRIPAAFEVRRNFFNLSPIALQDQSLGRYITVDQFERPIREFVIQTSKYTKVFYYQFSYKGILGDPNNAQQGVGHAEELNYLFVKDRNATANDLRTVDRFTTLWTNFAKNGNPTPLSSSNTSLGLLNWESNDPNTNATASIKYLNIDLNINMSVNPFQDDWIFYQKLYATYGDPPYATY</sequence>